<dbReference type="Proteomes" id="UP000215902">
    <property type="component" value="Unassembled WGS sequence"/>
</dbReference>
<organism evidence="1 2">
    <name type="scientific">Macrostomum lignano</name>
    <dbReference type="NCBI Taxonomy" id="282301"/>
    <lineage>
        <taxon>Eukaryota</taxon>
        <taxon>Metazoa</taxon>
        <taxon>Spiralia</taxon>
        <taxon>Lophotrochozoa</taxon>
        <taxon>Platyhelminthes</taxon>
        <taxon>Rhabditophora</taxon>
        <taxon>Macrostomorpha</taxon>
        <taxon>Macrostomida</taxon>
        <taxon>Macrostomidae</taxon>
        <taxon>Macrostomum</taxon>
    </lineage>
</organism>
<reference evidence="1 2" key="1">
    <citation type="submission" date="2017-06" db="EMBL/GenBank/DDBJ databases">
        <title>A platform for efficient transgenesis in Macrostomum lignano, a flatworm model organism for stem cell research.</title>
        <authorList>
            <person name="Berezikov E."/>
        </authorList>
    </citation>
    <scope>NUCLEOTIDE SEQUENCE [LARGE SCALE GENOMIC DNA]</scope>
    <source>
        <strain evidence="1">DV1</strain>
        <tissue evidence="1">Whole organism</tissue>
    </source>
</reference>
<name>A0A267FF59_9PLAT</name>
<dbReference type="InterPro" id="IPR032675">
    <property type="entry name" value="LRR_dom_sf"/>
</dbReference>
<keyword evidence="2" id="KW-1185">Reference proteome</keyword>
<sequence length="330" mass="36545">LCSDPTLWAYVKMYNRISHNAQLKKLIRSKLGTFTHGITVLHLGSYRQTSENGASKPLPRLRLSITPDVMRLLATSCPHLTELGLAYCDLGRSFPQHLPETLTEITLVSCLVPVVLPTPLHQEQQSVRLGQLRRLSIYWAVSATQSLLELLSSASGLRCLELINCPRLRAASIGRICDLFPRLESLALPGIDLLMDEAGDLALSDMVRRLPDLRVLNLSWLGSQAPYNAQAVDRLFRCLMQSATRLRCLACPAGLSEDVLDKMARVPSLRLVCCAAPPAGRPQLASLETLYRRYCRHFYRCGLAMFLGEQPLDCAGPESRPARLSGTAAR</sequence>
<gene>
    <name evidence="1" type="ORF">BOX15_Mlig025065g1</name>
</gene>
<dbReference type="EMBL" id="NIVC01001134">
    <property type="protein sequence ID" value="PAA71844.1"/>
    <property type="molecule type" value="Genomic_DNA"/>
</dbReference>
<accession>A0A267FF59</accession>
<evidence type="ECO:0008006" key="3">
    <source>
        <dbReference type="Google" id="ProtNLM"/>
    </source>
</evidence>
<evidence type="ECO:0000313" key="2">
    <source>
        <dbReference type="Proteomes" id="UP000215902"/>
    </source>
</evidence>
<dbReference type="SUPFAM" id="SSF52047">
    <property type="entry name" value="RNI-like"/>
    <property type="match status" value="1"/>
</dbReference>
<evidence type="ECO:0000313" key="1">
    <source>
        <dbReference type="EMBL" id="PAA71844.1"/>
    </source>
</evidence>
<comment type="caution">
    <text evidence="1">The sequence shown here is derived from an EMBL/GenBank/DDBJ whole genome shotgun (WGS) entry which is preliminary data.</text>
</comment>
<feature type="non-terminal residue" evidence="1">
    <location>
        <position position="1"/>
    </location>
</feature>
<dbReference type="Gene3D" id="3.80.10.10">
    <property type="entry name" value="Ribonuclease Inhibitor"/>
    <property type="match status" value="1"/>
</dbReference>
<protein>
    <recommendedName>
        <fullName evidence="3">F-box domain-containing protein</fullName>
    </recommendedName>
</protein>
<dbReference type="AlphaFoldDB" id="A0A267FF59"/>
<proteinExistence type="predicted"/>